<dbReference type="PANTHER" id="PTHR11560">
    <property type="entry name" value="39S RIBOSOMAL PROTEIN L10, MITOCHONDRIAL"/>
    <property type="match status" value="1"/>
</dbReference>
<dbReference type="Gene3D" id="6.10.250.290">
    <property type="match status" value="1"/>
</dbReference>
<dbReference type="InterPro" id="IPR043141">
    <property type="entry name" value="Ribosomal_uL10-like_sf"/>
</dbReference>
<dbReference type="Pfam" id="PF00466">
    <property type="entry name" value="Ribosomal_L10"/>
    <property type="match status" value="1"/>
</dbReference>
<comment type="similarity">
    <text evidence="2 9">Belongs to the universal ribosomal protein uL10 family.</text>
</comment>
<reference evidence="11" key="1">
    <citation type="journal article" date="2014" name="Int. J. Syst. Evol. Microbiol.">
        <title>Complete genome sequence of Corynebacterium casei LMG S-19264T (=DSM 44701T), isolated from a smear-ripened cheese.</title>
        <authorList>
            <consortium name="US DOE Joint Genome Institute (JGI-PGF)"/>
            <person name="Walter F."/>
            <person name="Albersmeier A."/>
            <person name="Kalinowski J."/>
            <person name="Ruckert C."/>
        </authorList>
    </citation>
    <scope>NUCLEOTIDE SEQUENCE</scope>
    <source>
        <strain evidence="11">JCM 4646</strain>
    </source>
</reference>
<dbReference type="InterPro" id="IPR022973">
    <property type="entry name" value="Ribosomal_uL10_bac"/>
</dbReference>
<dbReference type="Gene3D" id="3.30.70.1730">
    <property type="match status" value="1"/>
</dbReference>
<dbReference type="NCBIfam" id="NF000955">
    <property type="entry name" value="PRK00099.1-1"/>
    <property type="match status" value="1"/>
</dbReference>
<evidence type="ECO:0000256" key="3">
    <source>
        <dbReference type="ARBA" id="ARBA00022730"/>
    </source>
</evidence>
<dbReference type="CDD" id="cd05797">
    <property type="entry name" value="Ribosomal_L10"/>
    <property type="match status" value="1"/>
</dbReference>
<comment type="subunit">
    <text evidence="7 9">Part of the ribosomal stalk of the 50S ribosomal subunit. The N-terminus interacts with L11 and the large rRNA to form the base of the stalk. The C-terminus forms an elongated spine to which L12 dimers bind in a sequential fashion forming a multimeric L10(L12)X complex.</text>
</comment>
<dbReference type="RefSeq" id="WP_073924347.1">
    <property type="nucleotide sequence ID" value="NZ_BNBO01000010.1"/>
</dbReference>
<proteinExistence type="inferred from homology"/>
<sequence>MARPDKAAAVAEITDKFRASNAAVLTEYRGLTVKQVKNLRRSLGENAQYAVVKNTLTKIAANEAGITELDDLFAGPTAVAFVTGDPVESAKALRDFAKDNPALIIKGGVLDGKALTADEIKKLADLESREVLLAKLAGGLKASMAKAAATFQAPLVEFARTAEALRAKVEQGGAGTPAPAEAEDTTEAAE</sequence>
<evidence type="ECO:0000313" key="11">
    <source>
        <dbReference type="EMBL" id="GHH68441.1"/>
    </source>
</evidence>
<accession>A0A919FM08</accession>
<evidence type="ECO:0000313" key="12">
    <source>
        <dbReference type="Proteomes" id="UP000617734"/>
    </source>
</evidence>
<dbReference type="FunFam" id="3.30.70.1730:FF:000003">
    <property type="entry name" value="50S ribosomal protein L10"/>
    <property type="match status" value="1"/>
</dbReference>
<feature type="compositionally biased region" description="Acidic residues" evidence="10">
    <location>
        <begin position="181"/>
        <end position="190"/>
    </location>
</feature>
<keyword evidence="5 9" id="KW-0689">Ribosomal protein</keyword>
<comment type="caution">
    <text evidence="11">The sequence shown here is derived from an EMBL/GenBank/DDBJ whole genome shotgun (WGS) entry which is preliminary data.</text>
</comment>
<keyword evidence="12" id="KW-1185">Reference proteome</keyword>
<dbReference type="AlphaFoldDB" id="A0A919FM08"/>
<evidence type="ECO:0000256" key="5">
    <source>
        <dbReference type="ARBA" id="ARBA00022980"/>
    </source>
</evidence>
<dbReference type="GeneID" id="95352989"/>
<evidence type="ECO:0000256" key="6">
    <source>
        <dbReference type="ARBA" id="ARBA00023274"/>
    </source>
</evidence>
<keyword evidence="6 9" id="KW-0687">Ribonucleoprotein</keyword>
<name>A0A919FM08_9ACTN</name>
<keyword evidence="4 9" id="KW-0694">RNA-binding</keyword>
<dbReference type="GO" id="GO:0006412">
    <property type="term" value="P:translation"/>
    <property type="evidence" value="ECO:0007669"/>
    <property type="project" value="UniProtKB-UniRule"/>
</dbReference>
<organism evidence="11 12">
    <name type="scientific">Kitasatospora indigofera</name>
    <dbReference type="NCBI Taxonomy" id="67307"/>
    <lineage>
        <taxon>Bacteria</taxon>
        <taxon>Bacillati</taxon>
        <taxon>Actinomycetota</taxon>
        <taxon>Actinomycetes</taxon>
        <taxon>Kitasatosporales</taxon>
        <taxon>Streptomycetaceae</taxon>
        <taxon>Kitasatospora</taxon>
    </lineage>
</organism>
<evidence type="ECO:0000256" key="8">
    <source>
        <dbReference type="ARBA" id="ARBA00035202"/>
    </source>
</evidence>
<gene>
    <name evidence="9 11" type="primary">rplJ</name>
    <name evidence="11" type="ORF">GCM10018781_25380</name>
</gene>
<reference evidence="11" key="2">
    <citation type="submission" date="2020-09" db="EMBL/GenBank/DDBJ databases">
        <authorList>
            <person name="Sun Q."/>
            <person name="Ohkuma M."/>
        </authorList>
    </citation>
    <scope>NUCLEOTIDE SEQUENCE</scope>
    <source>
        <strain evidence="11">JCM 4646</strain>
    </source>
</reference>
<keyword evidence="3 9" id="KW-0699">rRNA-binding</keyword>
<dbReference type="EMBL" id="BNBO01000010">
    <property type="protein sequence ID" value="GHH68441.1"/>
    <property type="molecule type" value="Genomic_DNA"/>
</dbReference>
<evidence type="ECO:0000256" key="7">
    <source>
        <dbReference type="ARBA" id="ARBA00026025"/>
    </source>
</evidence>
<evidence type="ECO:0000256" key="10">
    <source>
        <dbReference type="SAM" id="MobiDB-lite"/>
    </source>
</evidence>
<dbReference type="InterPro" id="IPR001790">
    <property type="entry name" value="Ribosomal_uL10"/>
</dbReference>
<protein>
    <recommendedName>
        <fullName evidence="8 9">Large ribosomal subunit protein uL10</fullName>
    </recommendedName>
</protein>
<dbReference type="HAMAP" id="MF_00362">
    <property type="entry name" value="Ribosomal_uL10"/>
    <property type="match status" value="1"/>
</dbReference>
<comment type="function">
    <text evidence="1 9">Forms part of the ribosomal stalk, playing a central role in the interaction of the ribosome with GTP-bound translation factors.</text>
</comment>
<dbReference type="InterPro" id="IPR047865">
    <property type="entry name" value="Ribosomal_uL10_bac_type"/>
</dbReference>
<dbReference type="GO" id="GO:0070180">
    <property type="term" value="F:large ribosomal subunit rRNA binding"/>
    <property type="evidence" value="ECO:0007669"/>
    <property type="project" value="UniProtKB-UniRule"/>
</dbReference>
<feature type="region of interest" description="Disordered" evidence="10">
    <location>
        <begin position="169"/>
        <end position="190"/>
    </location>
</feature>
<evidence type="ECO:0000256" key="9">
    <source>
        <dbReference type="HAMAP-Rule" id="MF_00362"/>
    </source>
</evidence>
<dbReference type="InterPro" id="IPR002363">
    <property type="entry name" value="Ribosomal_uL10_CS_bac"/>
</dbReference>
<evidence type="ECO:0000256" key="1">
    <source>
        <dbReference type="ARBA" id="ARBA00002633"/>
    </source>
</evidence>
<dbReference type="Proteomes" id="UP000617734">
    <property type="component" value="Unassembled WGS sequence"/>
</dbReference>
<dbReference type="PROSITE" id="PS01109">
    <property type="entry name" value="RIBOSOMAL_L10"/>
    <property type="match status" value="1"/>
</dbReference>
<dbReference type="GO" id="GO:0003735">
    <property type="term" value="F:structural constituent of ribosome"/>
    <property type="evidence" value="ECO:0007669"/>
    <property type="project" value="InterPro"/>
</dbReference>
<evidence type="ECO:0000256" key="4">
    <source>
        <dbReference type="ARBA" id="ARBA00022884"/>
    </source>
</evidence>
<dbReference type="SUPFAM" id="SSF160369">
    <property type="entry name" value="Ribosomal protein L10-like"/>
    <property type="match status" value="1"/>
</dbReference>
<dbReference type="GO" id="GO:0015934">
    <property type="term" value="C:large ribosomal subunit"/>
    <property type="evidence" value="ECO:0007669"/>
    <property type="project" value="InterPro"/>
</dbReference>
<evidence type="ECO:0000256" key="2">
    <source>
        <dbReference type="ARBA" id="ARBA00008889"/>
    </source>
</evidence>